<dbReference type="EnsemblMetazoa" id="Aqu2.1.37302_001">
    <property type="protein sequence ID" value="Aqu2.1.37302_001"/>
    <property type="gene ID" value="Aqu2.1.37302"/>
</dbReference>
<sequence>MMRIFVSADLATDAQVLPSMSVSLGSAPSLINESTTALLSVLAAKCNGVA</sequence>
<accession>A0A1X7VCQ8</accession>
<protein>
    <submittedName>
        <fullName evidence="1">Uncharacterized protein</fullName>
    </submittedName>
</protein>
<dbReference type="InParanoid" id="A0A1X7VCQ8"/>
<reference evidence="1" key="1">
    <citation type="submission" date="2017-05" db="UniProtKB">
        <authorList>
            <consortium name="EnsemblMetazoa"/>
        </authorList>
    </citation>
    <scope>IDENTIFICATION</scope>
</reference>
<organism evidence="1">
    <name type="scientific">Amphimedon queenslandica</name>
    <name type="common">Sponge</name>
    <dbReference type="NCBI Taxonomy" id="400682"/>
    <lineage>
        <taxon>Eukaryota</taxon>
        <taxon>Metazoa</taxon>
        <taxon>Porifera</taxon>
        <taxon>Demospongiae</taxon>
        <taxon>Heteroscleromorpha</taxon>
        <taxon>Haplosclerida</taxon>
        <taxon>Niphatidae</taxon>
        <taxon>Amphimedon</taxon>
    </lineage>
</organism>
<proteinExistence type="predicted"/>
<dbReference type="AlphaFoldDB" id="A0A1X7VCQ8"/>
<name>A0A1X7VCQ8_AMPQE</name>
<evidence type="ECO:0000313" key="1">
    <source>
        <dbReference type="EnsemblMetazoa" id="Aqu2.1.37302_001"/>
    </source>
</evidence>